<protein>
    <recommendedName>
        <fullName evidence="3">Nuclear pore complex protein</fullName>
    </recommendedName>
</protein>
<evidence type="ECO:0008006" key="3">
    <source>
        <dbReference type="Google" id="ProtNLM"/>
    </source>
</evidence>
<accession>A0ABN9RAW6</accession>
<sequence>SSAWFHLGDCQAVLESRLMLVNPMHFAEVVKRNPSAWLLVTTYCRKFLEWLNSMDVDDLSDISQGEDLGELLKSFMELCVESVESEVNDLVAMERPEDDFQITKSVDSLTATARQAETA</sequence>
<name>A0ABN9RAW6_9DINO</name>
<feature type="non-terminal residue" evidence="1">
    <location>
        <position position="1"/>
    </location>
</feature>
<reference evidence="1" key="1">
    <citation type="submission" date="2023-10" db="EMBL/GenBank/DDBJ databases">
        <authorList>
            <person name="Chen Y."/>
            <person name="Shah S."/>
            <person name="Dougan E. K."/>
            <person name="Thang M."/>
            <person name="Chan C."/>
        </authorList>
    </citation>
    <scope>NUCLEOTIDE SEQUENCE [LARGE SCALE GENOMIC DNA]</scope>
</reference>
<comment type="caution">
    <text evidence="1">The sequence shown here is derived from an EMBL/GenBank/DDBJ whole genome shotgun (WGS) entry which is preliminary data.</text>
</comment>
<keyword evidence="2" id="KW-1185">Reference proteome</keyword>
<dbReference type="EMBL" id="CAUYUJ010005974">
    <property type="protein sequence ID" value="CAK0815664.1"/>
    <property type="molecule type" value="Genomic_DNA"/>
</dbReference>
<evidence type="ECO:0000313" key="1">
    <source>
        <dbReference type="EMBL" id="CAK0815664.1"/>
    </source>
</evidence>
<proteinExistence type="predicted"/>
<dbReference type="Proteomes" id="UP001189429">
    <property type="component" value="Unassembled WGS sequence"/>
</dbReference>
<gene>
    <name evidence="1" type="ORF">PCOR1329_LOCUS18884</name>
</gene>
<organism evidence="1 2">
    <name type="scientific">Prorocentrum cordatum</name>
    <dbReference type="NCBI Taxonomy" id="2364126"/>
    <lineage>
        <taxon>Eukaryota</taxon>
        <taxon>Sar</taxon>
        <taxon>Alveolata</taxon>
        <taxon>Dinophyceae</taxon>
        <taxon>Prorocentrales</taxon>
        <taxon>Prorocentraceae</taxon>
        <taxon>Prorocentrum</taxon>
    </lineage>
</organism>
<evidence type="ECO:0000313" key="2">
    <source>
        <dbReference type="Proteomes" id="UP001189429"/>
    </source>
</evidence>